<evidence type="ECO:0008006" key="3">
    <source>
        <dbReference type="Google" id="ProtNLM"/>
    </source>
</evidence>
<reference evidence="1" key="1">
    <citation type="journal article" date="2022" name="Int. J. Mol. Sci.">
        <title>Draft Genome of Tanacetum Coccineum: Genomic Comparison of Closely Related Tanacetum-Family Plants.</title>
        <authorList>
            <person name="Yamashiro T."/>
            <person name="Shiraishi A."/>
            <person name="Nakayama K."/>
            <person name="Satake H."/>
        </authorList>
    </citation>
    <scope>NUCLEOTIDE SEQUENCE</scope>
</reference>
<dbReference type="Proteomes" id="UP001151760">
    <property type="component" value="Unassembled WGS sequence"/>
</dbReference>
<evidence type="ECO:0000313" key="2">
    <source>
        <dbReference type="Proteomes" id="UP001151760"/>
    </source>
</evidence>
<protein>
    <recommendedName>
        <fullName evidence="3">Reverse transcriptase domain-containing protein</fullName>
    </recommendedName>
</protein>
<proteinExistence type="predicted"/>
<dbReference type="EMBL" id="BQNB010018144">
    <property type="protein sequence ID" value="GJT71157.1"/>
    <property type="molecule type" value="Genomic_DNA"/>
</dbReference>
<organism evidence="1 2">
    <name type="scientific">Tanacetum coccineum</name>
    <dbReference type="NCBI Taxonomy" id="301880"/>
    <lineage>
        <taxon>Eukaryota</taxon>
        <taxon>Viridiplantae</taxon>
        <taxon>Streptophyta</taxon>
        <taxon>Embryophyta</taxon>
        <taxon>Tracheophyta</taxon>
        <taxon>Spermatophyta</taxon>
        <taxon>Magnoliopsida</taxon>
        <taxon>eudicotyledons</taxon>
        <taxon>Gunneridae</taxon>
        <taxon>Pentapetalae</taxon>
        <taxon>asterids</taxon>
        <taxon>campanulids</taxon>
        <taxon>Asterales</taxon>
        <taxon>Asteraceae</taxon>
        <taxon>Asteroideae</taxon>
        <taxon>Anthemideae</taxon>
        <taxon>Anthemidinae</taxon>
        <taxon>Tanacetum</taxon>
    </lineage>
</organism>
<reference evidence="1" key="2">
    <citation type="submission" date="2022-01" db="EMBL/GenBank/DDBJ databases">
        <authorList>
            <person name="Yamashiro T."/>
            <person name="Shiraishi A."/>
            <person name="Satake H."/>
            <person name="Nakayama K."/>
        </authorList>
    </citation>
    <scope>NUCLEOTIDE SEQUENCE</scope>
</reference>
<evidence type="ECO:0000313" key="1">
    <source>
        <dbReference type="EMBL" id="GJT71157.1"/>
    </source>
</evidence>
<name>A0ABQ5G826_9ASTR</name>
<accession>A0ABQ5G826</accession>
<sequence length="290" mass="33098">MLESQEQFNINQEKFNRDVQNEINCLQEMLNLRNSNQDPPVDLYDIKVINEGDNEIDSLTKEPFDTLLVGDEVISTTPERENNEFIKSSVDDLVPIPRELEVTSVCDDLECDMPVNTPSTTTDVREENFDTNSPLGEYVVDFLMENVDVAGLPRHFEFDISNLDPPKSAPLNYEPLEGDILFLEHLLIEETFSDPTLAMLPKKSTLLVTLPPTSKQFSSREVERFDPFFSLTQSGGKTRVMETPSFGFHLMPSPRPAAYSLKEVKFPYDREDLRACFQFSNHSVSDHLHV</sequence>
<gene>
    <name evidence="1" type="ORF">Tco_1030443</name>
</gene>
<keyword evidence="2" id="KW-1185">Reference proteome</keyword>
<comment type="caution">
    <text evidence="1">The sequence shown here is derived from an EMBL/GenBank/DDBJ whole genome shotgun (WGS) entry which is preliminary data.</text>
</comment>